<dbReference type="GO" id="GO:0007165">
    <property type="term" value="P:signal transduction"/>
    <property type="evidence" value="ECO:0007669"/>
    <property type="project" value="UniProtKB-KW"/>
</dbReference>
<gene>
    <name evidence="4" type="ordered locus">Desca_1002</name>
</gene>
<evidence type="ECO:0000259" key="3">
    <source>
        <dbReference type="PROSITE" id="PS50111"/>
    </source>
</evidence>
<evidence type="ECO:0000313" key="5">
    <source>
        <dbReference type="Proteomes" id="UP000009226"/>
    </source>
</evidence>
<evidence type="ECO:0000256" key="2">
    <source>
        <dbReference type="PROSITE-ProRule" id="PRU00284"/>
    </source>
</evidence>
<organism evidence="4 5">
    <name type="scientific">Desulfotomaculum nigrificans (strain DSM 14880 / VKM B-2319 / CO-1-SRB)</name>
    <name type="common">Desulfotomaculum carboxydivorans</name>
    <dbReference type="NCBI Taxonomy" id="868595"/>
    <lineage>
        <taxon>Bacteria</taxon>
        <taxon>Bacillati</taxon>
        <taxon>Bacillota</taxon>
        <taxon>Clostridia</taxon>
        <taxon>Eubacteriales</taxon>
        <taxon>Desulfotomaculaceae</taxon>
        <taxon>Desulfotomaculum</taxon>
    </lineage>
</organism>
<evidence type="ECO:0000313" key="4">
    <source>
        <dbReference type="EMBL" id="AEF93875.1"/>
    </source>
</evidence>
<dbReference type="Proteomes" id="UP000009226">
    <property type="component" value="Chromosome"/>
</dbReference>
<dbReference type="AlphaFoldDB" id="F6B2P6"/>
<keyword evidence="1 2" id="KW-0807">Transducer</keyword>
<evidence type="ECO:0000256" key="1">
    <source>
        <dbReference type="ARBA" id="ARBA00023224"/>
    </source>
</evidence>
<dbReference type="Gene3D" id="1.10.287.950">
    <property type="entry name" value="Methyl-accepting chemotaxis protein"/>
    <property type="match status" value="1"/>
</dbReference>
<accession>F6B2P6</accession>
<dbReference type="STRING" id="868595.Desca_1002"/>
<dbReference type="GO" id="GO:0016020">
    <property type="term" value="C:membrane"/>
    <property type="evidence" value="ECO:0007669"/>
    <property type="project" value="InterPro"/>
</dbReference>
<dbReference type="InterPro" id="IPR004089">
    <property type="entry name" value="MCPsignal_dom"/>
</dbReference>
<name>F6B2P6_DESCC</name>
<dbReference type="PROSITE" id="PS50111">
    <property type="entry name" value="CHEMOTAXIS_TRANSDUC_2"/>
    <property type="match status" value="1"/>
</dbReference>
<dbReference type="eggNOG" id="COG0840">
    <property type="taxonomic scope" value="Bacteria"/>
</dbReference>
<protein>
    <submittedName>
        <fullName evidence="4">Chemotaxis sensory transducer</fullName>
    </submittedName>
</protein>
<dbReference type="SUPFAM" id="SSF58104">
    <property type="entry name" value="Methyl-accepting chemotaxis protein (MCP) signaling domain"/>
    <property type="match status" value="1"/>
</dbReference>
<dbReference type="PANTHER" id="PTHR32089:SF112">
    <property type="entry name" value="LYSOZYME-LIKE PROTEIN-RELATED"/>
    <property type="match status" value="1"/>
</dbReference>
<feature type="domain" description="Methyl-accepting transducer" evidence="3">
    <location>
        <begin position="1"/>
        <end position="35"/>
    </location>
</feature>
<dbReference type="PANTHER" id="PTHR32089">
    <property type="entry name" value="METHYL-ACCEPTING CHEMOTAXIS PROTEIN MCPB"/>
    <property type="match status" value="1"/>
</dbReference>
<keyword evidence="5" id="KW-1185">Reference proteome</keyword>
<dbReference type="HOGENOM" id="CLU_2665103_0_0_9"/>
<dbReference type="Pfam" id="PF00015">
    <property type="entry name" value="MCPsignal"/>
    <property type="match status" value="1"/>
</dbReference>
<sequence>MVVLITTVAEQINLLALNAAIEADRAGENGRGFAVGGGGGDPLNTFIVLPLVLFQKSFDYNINSKNITNLLTKTN</sequence>
<proteinExistence type="predicted"/>
<dbReference type="KEGG" id="dca:Desca_1002"/>
<reference evidence="4" key="1">
    <citation type="submission" date="2011-05" db="EMBL/GenBank/DDBJ databases">
        <title>Complete sequence of Desulfotomaculum carboxydivorans CO-1-SRB.</title>
        <authorList>
            <consortium name="US DOE Joint Genome Institute"/>
            <person name="Lucas S."/>
            <person name="Han J."/>
            <person name="Lapidus A."/>
            <person name="Cheng J.-F."/>
            <person name="Goodwin L."/>
            <person name="Pitluck S."/>
            <person name="Peters L."/>
            <person name="Mikhailova N."/>
            <person name="Lu M."/>
            <person name="Han C."/>
            <person name="Tapia R."/>
            <person name="Land M."/>
            <person name="Hauser L."/>
            <person name="Kyrpides N."/>
            <person name="Ivanova N."/>
            <person name="Pagani I."/>
            <person name="Stams A."/>
            <person name="Plugge C."/>
            <person name="Muyzer G."/>
            <person name="Kuever J."/>
            <person name="Parshina S."/>
            <person name="Ivanova A."/>
            <person name="Nazina T."/>
            <person name="Woyke T."/>
        </authorList>
    </citation>
    <scope>NUCLEOTIDE SEQUENCE [LARGE SCALE GENOMIC DNA]</scope>
    <source>
        <strain evidence="4">CO-1-SRB</strain>
    </source>
</reference>
<dbReference type="EMBL" id="CP002736">
    <property type="protein sequence ID" value="AEF93875.1"/>
    <property type="molecule type" value="Genomic_DNA"/>
</dbReference>